<evidence type="ECO:0000313" key="8">
    <source>
        <dbReference type="EMBL" id="TDQ82482.1"/>
    </source>
</evidence>
<dbReference type="InterPro" id="IPR020814">
    <property type="entry name" value="Ribosomal_S6_plastid/chlpt"/>
</dbReference>
<dbReference type="InterPro" id="IPR035980">
    <property type="entry name" value="Ribosomal_bS6_sf"/>
</dbReference>
<evidence type="ECO:0000256" key="1">
    <source>
        <dbReference type="ARBA" id="ARBA00009512"/>
    </source>
</evidence>
<evidence type="ECO:0000313" key="9">
    <source>
        <dbReference type="Proteomes" id="UP000295783"/>
    </source>
</evidence>
<comment type="function">
    <text evidence="4 6">Binds together with bS18 to 16S ribosomal RNA.</text>
</comment>
<accession>A0A4R6WN84</accession>
<comment type="similarity">
    <text evidence="1 6">Belongs to the bacterial ribosomal protein bS6 family.</text>
</comment>
<evidence type="ECO:0000256" key="6">
    <source>
        <dbReference type="HAMAP-Rule" id="MF_00360"/>
    </source>
</evidence>
<dbReference type="GO" id="GO:0006412">
    <property type="term" value="P:translation"/>
    <property type="evidence" value="ECO:0007669"/>
    <property type="project" value="UniProtKB-UniRule"/>
</dbReference>
<sequence length="167" mass="18608">MPFYENVFIARQDVTAQQVDALAEAFTGIVTAQGGQVLKKEYWGLKGLTYRINKNRKGHFVLFNIDAPAGAIAELERNMRLNEDVLRYLTVRVDELEAGPSAMLQSKGRDRDERGGRGDREGGREGGRFGGRGDREGGRGDRDDRLRPGRDRDRGERVAAEGEGERA</sequence>
<dbReference type="GO" id="GO:0070181">
    <property type="term" value="F:small ribosomal subunit rRNA binding"/>
    <property type="evidence" value="ECO:0007669"/>
    <property type="project" value="TreeGrafter"/>
</dbReference>
<dbReference type="OrthoDB" id="9812702at2"/>
<dbReference type="Gene3D" id="3.30.70.60">
    <property type="match status" value="1"/>
</dbReference>
<dbReference type="HAMAP" id="MF_00360">
    <property type="entry name" value="Ribosomal_bS6"/>
    <property type="match status" value="1"/>
</dbReference>
<gene>
    <name evidence="6" type="primary">rpsF</name>
    <name evidence="8" type="ORF">A8950_2305</name>
</gene>
<dbReference type="InterPro" id="IPR000529">
    <property type="entry name" value="Ribosomal_bS6"/>
</dbReference>
<dbReference type="CDD" id="cd00473">
    <property type="entry name" value="bS6"/>
    <property type="match status" value="1"/>
</dbReference>
<dbReference type="NCBIfam" id="TIGR00166">
    <property type="entry name" value="S6"/>
    <property type="match status" value="1"/>
</dbReference>
<evidence type="ECO:0000256" key="3">
    <source>
        <dbReference type="ARBA" id="ARBA00023274"/>
    </source>
</evidence>
<name>A0A4R6WN84_9PROT</name>
<dbReference type="Proteomes" id="UP000295783">
    <property type="component" value="Unassembled WGS sequence"/>
</dbReference>
<protein>
    <recommendedName>
        <fullName evidence="5 6">Small ribosomal subunit protein bS6</fullName>
    </recommendedName>
</protein>
<feature type="region of interest" description="Disordered" evidence="7">
    <location>
        <begin position="99"/>
        <end position="167"/>
    </location>
</feature>
<organism evidence="8 9">
    <name type="scientific">Dongia mobilis</name>
    <dbReference type="NCBI Taxonomy" id="578943"/>
    <lineage>
        <taxon>Bacteria</taxon>
        <taxon>Pseudomonadati</taxon>
        <taxon>Pseudomonadota</taxon>
        <taxon>Alphaproteobacteria</taxon>
        <taxon>Rhodospirillales</taxon>
        <taxon>Dongiaceae</taxon>
        <taxon>Dongia</taxon>
    </lineage>
</organism>
<comment type="caution">
    <text evidence="8">The sequence shown here is derived from an EMBL/GenBank/DDBJ whole genome shotgun (WGS) entry which is preliminary data.</text>
</comment>
<dbReference type="SUPFAM" id="SSF54995">
    <property type="entry name" value="Ribosomal protein S6"/>
    <property type="match status" value="1"/>
</dbReference>
<dbReference type="RefSeq" id="WP_133613754.1">
    <property type="nucleotide sequence ID" value="NZ_SNYW01000008.1"/>
</dbReference>
<feature type="compositionally biased region" description="Basic and acidic residues" evidence="7">
    <location>
        <begin position="107"/>
        <end position="167"/>
    </location>
</feature>
<evidence type="ECO:0000256" key="5">
    <source>
        <dbReference type="ARBA" id="ARBA00035294"/>
    </source>
</evidence>
<dbReference type="GO" id="GO:0003735">
    <property type="term" value="F:structural constituent of ribosome"/>
    <property type="evidence" value="ECO:0007669"/>
    <property type="project" value="InterPro"/>
</dbReference>
<dbReference type="EMBL" id="SNYW01000008">
    <property type="protein sequence ID" value="TDQ82482.1"/>
    <property type="molecule type" value="Genomic_DNA"/>
</dbReference>
<keyword evidence="6" id="KW-0694">RNA-binding</keyword>
<dbReference type="PANTHER" id="PTHR21011">
    <property type="entry name" value="MITOCHONDRIAL 28S RIBOSOMAL PROTEIN S6"/>
    <property type="match status" value="1"/>
</dbReference>
<evidence type="ECO:0000256" key="7">
    <source>
        <dbReference type="SAM" id="MobiDB-lite"/>
    </source>
</evidence>
<reference evidence="8 9" key="1">
    <citation type="submission" date="2019-03" db="EMBL/GenBank/DDBJ databases">
        <title>Genomic Encyclopedia of Type Strains, Phase III (KMG-III): the genomes of soil and plant-associated and newly described type strains.</title>
        <authorList>
            <person name="Whitman W."/>
        </authorList>
    </citation>
    <scope>NUCLEOTIDE SEQUENCE [LARGE SCALE GENOMIC DNA]</scope>
    <source>
        <strain evidence="8 9">CGMCC 1.7660</strain>
    </source>
</reference>
<keyword evidence="3 6" id="KW-0687">Ribonucleoprotein</keyword>
<keyword evidence="2 6" id="KW-0689">Ribosomal protein</keyword>
<proteinExistence type="inferred from homology"/>
<dbReference type="GO" id="GO:0022627">
    <property type="term" value="C:cytosolic small ribosomal subunit"/>
    <property type="evidence" value="ECO:0007669"/>
    <property type="project" value="TreeGrafter"/>
</dbReference>
<dbReference type="Pfam" id="PF01250">
    <property type="entry name" value="Ribosomal_S6"/>
    <property type="match status" value="1"/>
</dbReference>
<dbReference type="AlphaFoldDB" id="A0A4R6WN84"/>
<dbReference type="PANTHER" id="PTHR21011:SF1">
    <property type="entry name" value="SMALL RIBOSOMAL SUBUNIT PROTEIN BS6M"/>
    <property type="match status" value="1"/>
</dbReference>
<evidence type="ECO:0000256" key="4">
    <source>
        <dbReference type="ARBA" id="ARBA00035104"/>
    </source>
</evidence>
<evidence type="ECO:0000256" key="2">
    <source>
        <dbReference type="ARBA" id="ARBA00022980"/>
    </source>
</evidence>
<dbReference type="InterPro" id="IPR014717">
    <property type="entry name" value="Transl_elong_EF1B/ribsomal_bS6"/>
</dbReference>
<keyword evidence="6" id="KW-0699">rRNA-binding</keyword>
<keyword evidence="9" id="KW-1185">Reference proteome</keyword>